<evidence type="ECO:0008006" key="4">
    <source>
        <dbReference type="Google" id="ProtNLM"/>
    </source>
</evidence>
<gene>
    <name evidence="2" type="ORF">J2S43_003727</name>
</gene>
<feature type="compositionally biased region" description="Polar residues" evidence="1">
    <location>
        <begin position="10"/>
        <end position="20"/>
    </location>
</feature>
<evidence type="ECO:0000313" key="3">
    <source>
        <dbReference type="Proteomes" id="UP001240984"/>
    </source>
</evidence>
<organism evidence="2 3">
    <name type="scientific">Catenuloplanes nepalensis</name>
    <dbReference type="NCBI Taxonomy" id="587533"/>
    <lineage>
        <taxon>Bacteria</taxon>
        <taxon>Bacillati</taxon>
        <taxon>Actinomycetota</taxon>
        <taxon>Actinomycetes</taxon>
        <taxon>Micromonosporales</taxon>
        <taxon>Micromonosporaceae</taxon>
        <taxon>Catenuloplanes</taxon>
    </lineage>
</organism>
<dbReference type="InterPro" id="IPR027417">
    <property type="entry name" value="P-loop_NTPase"/>
</dbReference>
<dbReference type="InterPro" id="IPR005021">
    <property type="entry name" value="Terminase_largesu-like"/>
</dbReference>
<comment type="caution">
    <text evidence="2">The sequence shown here is derived from an EMBL/GenBank/DDBJ whole genome shotgun (WGS) entry which is preliminary data.</text>
</comment>
<name>A0ABT9MUU3_9ACTN</name>
<protein>
    <recommendedName>
        <fullName evidence="4">Terminase</fullName>
    </recommendedName>
</protein>
<dbReference type="EMBL" id="JAUSRA010000001">
    <property type="protein sequence ID" value="MDP9795215.1"/>
    <property type="molecule type" value="Genomic_DNA"/>
</dbReference>
<keyword evidence="3" id="KW-1185">Reference proteome</keyword>
<dbReference type="RefSeq" id="WP_306830839.1">
    <property type="nucleotide sequence ID" value="NZ_JAUSRA010000001.1"/>
</dbReference>
<feature type="compositionally biased region" description="Polar residues" evidence="1">
    <location>
        <begin position="27"/>
        <end position="38"/>
    </location>
</feature>
<sequence length="508" mass="55075">MGDLKAPHSFSAQGCPTSTAAVDLSPRNGTESTNSTPEPSDGKLYGRVEPRIFTPPLRELTPETSDGFEIIAFAESLGMELMPWQRWFLTHSLELNPDGSYRFKEILLEVSRQNGKTTVVDVLIAYWLNDGLKILSTSATTTVAEDSWEAVIEIVEDNPEVFGPPKVDRQNGKKSITLLESRGKYKIAGATRRGGRGARGCHRVIEDELREHLDWQSHAAAANTILARPDGQVWMLSNAGDDRSEVLNHYHAQGVAQTNPTLGFFSWSAPDGCEITDRSAWAQANPALGHTITEKALETALSQPASIFRTENLCQFVPSLDEVVSASAWSRCLDPGTLQAHKARVALCLDVSSDMKHATLVAAAVLPDGRVRIETVRAWESTAQVRKDLPALLKKIKPRVFGWFPGGPSAAIAVDLKGISQAKEIPSQGTTAACMGLAEYIQAARVCQNGDELLAAHILSAKKYNTGDGWRFSRKDGGQCDAAYAAAGAVYLARSLPPQSRLSVITAD</sequence>
<dbReference type="Gene3D" id="3.40.50.300">
    <property type="entry name" value="P-loop containing nucleotide triphosphate hydrolases"/>
    <property type="match status" value="1"/>
</dbReference>
<evidence type="ECO:0000256" key="1">
    <source>
        <dbReference type="SAM" id="MobiDB-lite"/>
    </source>
</evidence>
<dbReference type="Proteomes" id="UP001240984">
    <property type="component" value="Unassembled WGS sequence"/>
</dbReference>
<dbReference type="PANTHER" id="PTHR41287:SF1">
    <property type="entry name" value="PROTEIN YMFN"/>
    <property type="match status" value="1"/>
</dbReference>
<reference evidence="2 3" key="1">
    <citation type="submission" date="2023-07" db="EMBL/GenBank/DDBJ databases">
        <title>Sequencing the genomes of 1000 actinobacteria strains.</title>
        <authorList>
            <person name="Klenk H.-P."/>
        </authorList>
    </citation>
    <scope>NUCLEOTIDE SEQUENCE [LARGE SCALE GENOMIC DNA]</scope>
    <source>
        <strain evidence="2 3">DSM 44710</strain>
    </source>
</reference>
<feature type="region of interest" description="Disordered" evidence="1">
    <location>
        <begin position="1"/>
        <end position="47"/>
    </location>
</feature>
<accession>A0ABT9MUU3</accession>
<proteinExistence type="predicted"/>
<evidence type="ECO:0000313" key="2">
    <source>
        <dbReference type="EMBL" id="MDP9795215.1"/>
    </source>
</evidence>
<dbReference type="PANTHER" id="PTHR41287">
    <property type="match status" value="1"/>
</dbReference>